<evidence type="ECO:0000313" key="1">
    <source>
        <dbReference type="EMBL" id="BBX53862.1"/>
    </source>
</evidence>
<dbReference type="EMBL" id="AP022570">
    <property type="protein sequence ID" value="BBX53862.1"/>
    <property type="molecule type" value="Genomic_DNA"/>
</dbReference>
<gene>
    <name evidence="1" type="ORF">MPOR_48880</name>
</gene>
<keyword evidence="2" id="KW-1185">Reference proteome</keyword>
<proteinExistence type="predicted"/>
<accession>A0A6N4VDJ7</accession>
<protein>
    <submittedName>
        <fullName evidence="1">Uncharacterized protein</fullName>
    </submittedName>
</protein>
<dbReference type="AlphaFoldDB" id="A0A6N4VDJ7"/>
<dbReference type="KEGG" id="mpof:MPOR_48880"/>
<organism evidence="1 2">
    <name type="scientific">Mycolicibacterium poriferae</name>
    <dbReference type="NCBI Taxonomy" id="39694"/>
    <lineage>
        <taxon>Bacteria</taxon>
        <taxon>Bacillati</taxon>
        <taxon>Actinomycetota</taxon>
        <taxon>Actinomycetes</taxon>
        <taxon>Mycobacteriales</taxon>
        <taxon>Mycobacteriaceae</taxon>
        <taxon>Mycolicibacterium</taxon>
    </lineage>
</organism>
<evidence type="ECO:0000313" key="2">
    <source>
        <dbReference type="Proteomes" id="UP000466785"/>
    </source>
</evidence>
<reference evidence="1 2" key="1">
    <citation type="journal article" date="2019" name="Emerg. Microbes Infect.">
        <title>Comprehensive subspecies identification of 175 nontuberculous mycobacteria species based on 7547 genomic profiles.</title>
        <authorList>
            <person name="Matsumoto Y."/>
            <person name="Kinjo T."/>
            <person name="Motooka D."/>
            <person name="Nabeya D."/>
            <person name="Jung N."/>
            <person name="Uechi K."/>
            <person name="Horii T."/>
            <person name="Iida T."/>
            <person name="Fujita J."/>
            <person name="Nakamura S."/>
        </authorList>
    </citation>
    <scope>NUCLEOTIDE SEQUENCE [LARGE SCALE GENOMIC DNA]</scope>
    <source>
        <strain evidence="1 2">JCM 12603</strain>
    </source>
</reference>
<name>A0A6N4VDJ7_9MYCO</name>
<sequence length="69" mass="7712">MDNDNVETVAPSEICKGDVIADPAANRWLTVSEIQLMEDTHAGTYRFFGDGPDDRVAFEENEQVTRRPA</sequence>
<dbReference type="Proteomes" id="UP000466785">
    <property type="component" value="Chromosome"/>
</dbReference>
<dbReference type="RefSeq" id="WP_163678484.1">
    <property type="nucleotide sequence ID" value="NZ_AP022570.1"/>
</dbReference>